<feature type="non-terminal residue" evidence="17">
    <location>
        <position position="1"/>
    </location>
</feature>
<dbReference type="GO" id="GO:0051903">
    <property type="term" value="F:S-(hydroxymethyl)glutathione dehydrogenase [NAD(P)+] activity"/>
    <property type="evidence" value="ECO:0007669"/>
    <property type="project" value="TreeGrafter"/>
</dbReference>
<evidence type="ECO:0000256" key="12">
    <source>
        <dbReference type="ARBA" id="ARBA00049164"/>
    </source>
</evidence>
<feature type="domain" description="Alcohol dehydrogenase-like C-terminal" evidence="15">
    <location>
        <begin position="186"/>
        <end position="317"/>
    </location>
</feature>
<dbReference type="InterPro" id="IPR036291">
    <property type="entry name" value="NAD(P)-bd_dom_sf"/>
</dbReference>
<evidence type="ECO:0000256" key="11">
    <source>
        <dbReference type="ARBA" id="ARBA00041139"/>
    </source>
</evidence>
<comment type="subunit">
    <text evidence="4">Homodimer.</text>
</comment>
<evidence type="ECO:0000256" key="9">
    <source>
        <dbReference type="ARBA" id="ARBA00023002"/>
    </source>
</evidence>
<dbReference type="GO" id="GO:0008270">
    <property type="term" value="F:zinc ion binding"/>
    <property type="evidence" value="ECO:0007669"/>
    <property type="project" value="InterPro"/>
</dbReference>
<feature type="domain" description="Alcohol dehydrogenase-like C-terminal" evidence="15">
    <location>
        <begin position="515"/>
        <end position="646"/>
    </location>
</feature>
<evidence type="ECO:0000256" key="6">
    <source>
        <dbReference type="ARBA" id="ARBA00022490"/>
    </source>
</evidence>
<comment type="similarity">
    <text evidence="3 14">Belongs to the zinc-containing alcohol dehydrogenase family.</text>
</comment>
<keyword evidence="9" id="KW-0560">Oxidoreductase</keyword>
<evidence type="ECO:0000256" key="3">
    <source>
        <dbReference type="ARBA" id="ARBA00008072"/>
    </source>
</evidence>
<dbReference type="SUPFAM" id="SSF51735">
    <property type="entry name" value="NAD(P)-binding Rossmann-fold domains"/>
    <property type="match status" value="2"/>
</dbReference>
<comment type="subcellular location">
    <subcellularLocation>
        <location evidence="2">Cytoplasm</location>
    </subcellularLocation>
</comment>
<name>A0AA88XCT4_9ASTE</name>
<dbReference type="Proteomes" id="UP001188597">
    <property type="component" value="Unassembled WGS sequence"/>
</dbReference>
<reference evidence="17" key="1">
    <citation type="submission" date="2022-12" db="EMBL/GenBank/DDBJ databases">
        <title>Draft genome assemblies for two species of Escallonia (Escalloniales).</title>
        <authorList>
            <person name="Chanderbali A."/>
            <person name="Dervinis C."/>
            <person name="Anghel I."/>
            <person name="Soltis D."/>
            <person name="Soltis P."/>
            <person name="Zapata F."/>
        </authorList>
    </citation>
    <scope>NUCLEOTIDE SEQUENCE</scope>
    <source>
        <strain evidence="17">UCBG64.0493</strain>
        <tissue evidence="17">Leaf</tissue>
    </source>
</reference>
<feature type="domain" description="Alcohol dehydrogenase-like N-terminal" evidence="16">
    <location>
        <begin position="24"/>
        <end position="145"/>
    </location>
</feature>
<evidence type="ECO:0000259" key="16">
    <source>
        <dbReference type="Pfam" id="PF08240"/>
    </source>
</evidence>
<dbReference type="PANTHER" id="PTHR43880">
    <property type="entry name" value="ALCOHOL DEHYDROGENASE"/>
    <property type="match status" value="1"/>
</dbReference>
<protein>
    <recommendedName>
        <fullName evidence="11">Alcohol dehydrogenase 1</fullName>
        <ecNumber evidence="5">1.1.1.1</ecNumber>
    </recommendedName>
</protein>
<gene>
    <name evidence="17" type="ORF">RJ639_000495</name>
</gene>
<keyword evidence="10" id="KW-0520">NAD</keyword>
<dbReference type="Gene3D" id="3.40.50.720">
    <property type="entry name" value="NAD(P)-binding Rossmann-like Domain"/>
    <property type="match status" value="2"/>
</dbReference>
<dbReference type="AlphaFoldDB" id="A0AA88XCT4"/>
<evidence type="ECO:0000256" key="5">
    <source>
        <dbReference type="ARBA" id="ARBA00013190"/>
    </source>
</evidence>
<comment type="cofactor">
    <cofactor evidence="1 14">
        <name>Zn(2+)</name>
        <dbReference type="ChEBI" id="CHEBI:29105"/>
    </cofactor>
</comment>
<feature type="domain" description="Alcohol dehydrogenase-like N-terminal" evidence="16">
    <location>
        <begin position="368"/>
        <end position="473"/>
    </location>
</feature>
<dbReference type="InterPro" id="IPR011032">
    <property type="entry name" value="GroES-like_sf"/>
</dbReference>
<dbReference type="InterPro" id="IPR013154">
    <property type="entry name" value="ADH-like_N"/>
</dbReference>
<dbReference type="GO" id="GO:0004022">
    <property type="term" value="F:alcohol dehydrogenase (NAD+) activity"/>
    <property type="evidence" value="ECO:0007669"/>
    <property type="project" value="UniProtKB-EC"/>
</dbReference>
<keyword evidence="7 14" id="KW-0479">Metal-binding</keyword>
<dbReference type="Pfam" id="PF00107">
    <property type="entry name" value="ADH_zinc_N"/>
    <property type="match status" value="2"/>
</dbReference>
<evidence type="ECO:0000256" key="1">
    <source>
        <dbReference type="ARBA" id="ARBA00001947"/>
    </source>
</evidence>
<dbReference type="FunFam" id="3.90.180.10:FF:000067">
    <property type="entry name" value="alcohol dehydrogenase 1-like isoform X1"/>
    <property type="match status" value="2"/>
</dbReference>
<comment type="caution">
    <text evidence="17">The sequence shown here is derived from an EMBL/GenBank/DDBJ whole genome shotgun (WGS) entry which is preliminary data.</text>
</comment>
<dbReference type="EC" id="1.1.1.1" evidence="5"/>
<evidence type="ECO:0000256" key="4">
    <source>
        <dbReference type="ARBA" id="ARBA00011738"/>
    </source>
</evidence>
<dbReference type="InterPro" id="IPR013149">
    <property type="entry name" value="ADH-like_C"/>
</dbReference>
<evidence type="ECO:0000256" key="8">
    <source>
        <dbReference type="ARBA" id="ARBA00022833"/>
    </source>
</evidence>
<dbReference type="EMBL" id="JAVXUP010000001">
    <property type="protein sequence ID" value="KAK3043796.1"/>
    <property type="molecule type" value="Genomic_DNA"/>
</dbReference>
<dbReference type="SUPFAM" id="SSF50129">
    <property type="entry name" value="GroES-like"/>
    <property type="match status" value="4"/>
</dbReference>
<keyword evidence="6" id="KW-0963">Cytoplasm</keyword>
<comment type="catalytic activity">
    <reaction evidence="12">
        <text>a secondary alcohol + NAD(+) = a ketone + NADH + H(+)</text>
        <dbReference type="Rhea" id="RHEA:10740"/>
        <dbReference type="ChEBI" id="CHEBI:15378"/>
        <dbReference type="ChEBI" id="CHEBI:17087"/>
        <dbReference type="ChEBI" id="CHEBI:35681"/>
        <dbReference type="ChEBI" id="CHEBI:57540"/>
        <dbReference type="ChEBI" id="CHEBI:57945"/>
        <dbReference type="EC" id="1.1.1.1"/>
    </reaction>
</comment>
<dbReference type="Pfam" id="PF08240">
    <property type="entry name" value="ADH_N"/>
    <property type="match status" value="2"/>
</dbReference>
<organism evidence="17 18">
    <name type="scientific">Escallonia herrerae</name>
    <dbReference type="NCBI Taxonomy" id="1293975"/>
    <lineage>
        <taxon>Eukaryota</taxon>
        <taxon>Viridiplantae</taxon>
        <taxon>Streptophyta</taxon>
        <taxon>Embryophyta</taxon>
        <taxon>Tracheophyta</taxon>
        <taxon>Spermatophyta</taxon>
        <taxon>Magnoliopsida</taxon>
        <taxon>eudicotyledons</taxon>
        <taxon>Gunneridae</taxon>
        <taxon>Pentapetalae</taxon>
        <taxon>asterids</taxon>
        <taxon>campanulids</taxon>
        <taxon>Escalloniales</taxon>
        <taxon>Escalloniaceae</taxon>
        <taxon>Escallonia</taxon>
    </lineage>
</organism>
<sequence>AVAWEAGKPLVIEEVDVAPPQKLEVRLKILFNALCRTDVQTPLFPRILGHEAAGIVESVGEGVTDLKPGDHVLPVFTGECKECRHCKSEESNMCDLLRINTDRGVMLNDGKTRFSKNGQPIYHFVGTSTFSEYTVAHVGSVVKINPAAPLDKVFILSCGLSTGMGAALNVAKPKKGSTVAVFGLGAVGLAACEGARMAGASRIICVDLNPKRFVEAKKFGLTEFVNPNDHEKPVQEVIAEMTDGGVDRSIECTGDVDAMISAFECVHDGWGVAVLVGVPGKDASFKTHPMKLLSERTLKGAFYGTYKPRSDLPSLVEKYMNKEIQVEKFITHQVTLSEINKAFDYMLKGEGVCKKCLARLVRSFVARGQTPLFPRIYGHEAGGIVESVGEGVTDLQPGDHVLPVFTGECKECRHCKSEESNMCDLLRINTDRGVMLNDGKSRFSKNGQPIYHFLGTSTFSEYTVAHVGSIAKINPAAPLDKVCVLSCGISTGMGATLNVAKPKKGSTVAVFGLGAVGLAACEGARMAGASRIIGVDLNPNRFSDAKKFGVTEFVNPKDHKKPVQEVIAEMTDGGVDRSIECTGNVNAMISAFECVHDGWGVAVLVGVPNKDDAFKTHPVNLLNERTLKGTFFGNYKPRSDLPSVVEKYMNKELEIEKFITHEVPFSEINKAFDYMLKGEGLRCIIRMEG</sequence>
<evidence type="ECO:0000313" key="18">
    <source>
        <dbReference type="Proteomes" id="UP001188597"/>
    </source>
</evidence>
<comment type="catalytic activity">
    <reaction evidence="13">
        <text>a primary alcohol + NAD(+) = an aldehyde + NADH + H(+)</text>
        <dbReference type="Rhea" id="RHEA:10736"/>
        <dbReference type="ChEBI" id="CHEBI:15378"/>
        <dbReference type="ChEBI" id="CHEBI:15734"/>
        <dbReference type="ChEBI" id="CHEBI:17478"/>
        <dbReference type="ChEBI" id="CHEBI:57540"/>
        <dbReference type="ChEBI" id="CHEBI:57945"/>
        <dbReference type="EC" id="1.1.1.1"/>
    </reaction>
</comment>
<evidence type="ECO:0000256" key="10">
    <source>
        <dbReference type="ARBA" id="ARBA00023027"/>
    </source>
</evidence>
<dbReference type="Gene3D" id="3.90.180.10">
    <property type="entry name" value="Medium-chain alcohol dehydrogenases, catalytic domain"/>
    <property type="match status" value="2"/>
</dbReference>
<evidence type="ECO:0000256" key="7">
    <source>
        <dbReference type="ARBA" id="ARBA00022723"/>
    </source>
</evidence>
<dbReference type="PANTHER" id="PTHR43880:SF9">
    <property type="entry name" value="ALCOHOL DEHYDROGENASE 1"/>
    <property type="match status" value="1"/>
</dbReference>
<dbReference type="GO" id="GO:0005829">
    <property type="term" value="C:cytosol"/>
    <property type="evidence" value="ECO:0007669"/>
    <property type="project" value="TreeGrafter"/>
</dbReference>
<evidence type="ECO:0000256" key="2">
    <source>
        <dbReference type="ARBA" id="ARBA00004496"/>
    </source>
</evidence>
<dbReference type="PROSITE" id="PS00059">
    <property type="entry name" value="ADH_ZINC"/>
    <property type="match status" value="2"/>
</dbReference>
<keyword evidence="8 14" id="KW-0862">Zinc</keyword>
<keyword evidence="18" id="KW-1185">Reference proteome</keyword>
<evidence type="ECO:0000256" key="13">
    <source>
        <dbReference type="ARBA" id="ARBA00049243"/>
    </source>
</evidence>
<evidence type="ECO:0000313" key="17">
    <source>
        <dbReference type="EMBL" id="KAK3043796.1"/>
    </source>
</evidence>
<dbReference type="InterPro" id="IPR002328">
    <property type="entry name" value="ADH_Zn_CS"/>
</dbReference>
<evidence type="ECO:0000259" key="15">
    <source>
        <dbReference type="Pfam" id="PF00107"/>
    </source>
</evidence>
<dbReference type="GO" id="GO:0046294">
    <property type="term" value="P:formaldehyde catabolic process"/>
    <property type="evidence" value="ECO:0007669"/>
    <property type="project" value="TreeGrafter"/>
</dbReference>
<dbReference type="CDD" id="cd08301">
    <property type="entry name" value="alcohol_DH_plants"/>
    <property type="match status" value="2"/>
</dbReference>
<dbReference type="FunFam" id="3.40.50.720:FF:001292">
    <property type="entry name" value="Alcohol dehydrogenase class-P"/>
    <property type="match status" value="2"/>
</dbReference>
<proteinExistence type="inferred from homology"/>
<evidence type="ECO:0000256" key="14">
    <source>
        <dbReference type="RuleBase" id="RU361277"/>
    </source>
</evidence>
<accession>A0AA88XCT4</accession>